<reference evidence="2 3" key="1">
    <citation type="submission" date="2024-10" db="EMBL/GenBank/DDBJ databases">
        <authorList>
            <person name="Kim D."/>
        </authorList>
    </citation>
    <scope>NUCLEOTIDE SEQUENCE [LARGE SCALE GENOMIC DNA]</scope>
    <source>
        <strain evidence="2">BH-2024</strain>
    </source>
</reference>
<feature type="chain" id="PRO_5044837445" evidence="1">
    <location>
        <begin position="21"/>
        <end position="292"/>
    </location>
</feature>
<evidence type="ECO:0000313" key="3">
    <source>
        <dbReference type="Proteomes" id="UP001620626"/>
    </source>
</evidence>
<keyword evidence="1" id="KW-0732">Signal</keyword>
<protein>
    <submittedName>
        <fullName evidence="2">Uncharacterized protein</fullName>
    </submittedName>
</protein>
<dbReference type="Proteomes" id="UP001620626">
    <property type="component" value="Unassembled WGS sequence"/>
</dbReference>
<organism evidence="2 3">
    <name type="scientific">Heterodera trifolii</name>
    <dbReference type="NCBI Taxonomy" id="157864"/>
    <lineage>
        <taxon>Eukaryota</taxon>
        <taxon>Metazoa</taxon>
        <taxon>Ecdysozoa</taxon>
        <taxon>Nematoda</taxon>
        <taxon>Chromadorea</taxon>
        <taxon>Rhabditida</taxon>
        <taxon>Tylenchina</taxon>
        <taxon>Tylenchomorpha</taxon>
        <taxon>Tylenchoidea</taxon>
        <taxon>Heteroderidae</taxon>
        <taxon>Heteroderinae</taxon>
        <taxon>Heterodera</taxon>
    </lineage>
</organism>
<gene>
    <name evidence="2" type="ORF">niasHT_012730</name>
</gene>
<proteinExistence type="predicted"/>
<feature type="signal peptide" evidence="1">
    <location>
        <begin position="1"/>
        <end position="20"/>
    </location>
</feature>
<dbReference type="EMBL" id="JBICBT010000512">
    <property type="protein sequence ID" value="KAL3111231.1"/>
    <property type="molecule type" value="Genomic_DNA"/>
</dbReference>
<keyword evidence="3" id="KW-1185">Reference proteome</keyword>
<dbReference type="AlphaFoldDB" id="A0ABD2L7S5"/>
<name>A0ABD2L7S5_9BILA</name>
<sequence>MEKQLFLFLVSQFLLQKIFHGPKVGVGQEEKGIPSNYRLTGLIGRTAKLALAKIKFEFPVAGPPKNWTRLYLPKATAPSPNTTDCSMNIRFPVESGESLNASSKNVVASEHKMREEANLPVWVYVIFRKNPSSGHEKVSIKDSLDGPVFWSRRVLYVFCCSCHFDRHERDLLRLMEQWKHRIERVCLVDRPLDYPFLPDSLFGFLANHLPQLEFVYLRELDLEKINRVTVERLSQHKRLKKMIVHGCRNYEVLQDFQNLPQLLVVKGDIQGLKAMIGCEEFPLSESISEAKE</sequence>
<evidence type="ECO:0000313" key="2">
    <source>
        <dbReference type="EMBL" id="KAL3111231.1"/>
    </source>
</evidence>
<accession>A0ABD2L7S5</accession>
<evidence type="ECO:0000256" key="1">
    <source>
        <dbReference type="SAM" id="SignalP"/>
    </source>
</evidence>
<comment type="caution">
    <text evidence="2">The sequence shown here is derived from an EMBL/GenBank/DDBJ whole genome shotgun (WGS) entry which is preliminary data.</text>
</comment>